<evidence type="ECO:0000313" key="1">
    <source>
        <dbReference type="Proteomes" id="UP000192220"/>
    </source>
</evidence>
<dbReference type="RefSeq" id="XP_013885218.1">
    <property type="nucleotide sequence ID" value="XM_014029764.1"/>
</dbReference>
<accession>A0A2I4CYZ9</accession>
<dbReference type="OrthoDB" id="8447610at2759"/>
<dbReference type="KEGG" id="alim:106533466"/>
<gene>
    <name evidence="2" type="primary">LOC106533466</name>
</gene>
<reference evidence="2" key="1">
    <citation type="submission" date="2025-08" db="UniProtKB">
        <authorList>
            <consortium name="RefSeq"/>
        </authorList>
    </citation>
    <scope>IDENTIFICATION</scope>
</reference>
<dbReference type="GeneID" id="106533466"/>
<feature type="non-terminal residue" evidence="2">
    <location>
        <position position="314"/>
    </location>
</feature>
<sequence>MPRTCLVSSTLFMSTGFSTPASGPSGFVLSSASTVTTLFLVFWLTSLVSPLNGTFLHRTSWNTIHACLTVNGTLPPPLNSDLICGLLCMIPACPATLSLHHGTQFKTQTNGDVIAPLQNQSAFVSVASRTHSAENRLVASVNFNNYYQLCPATNPVSLCLELTDPDLPTNQRNIQFVFNKWLNLSLWSGNLSELNLNSVTENLASNMSSEPAKTWQLGVETAINKLEQNVSDLCDAIKALSVESRTAAPPADYQGAPPSVYTSVAYEPRLCPPEPYKGDPDQCRPFLTQCEIHFQLQPSSFPNDRAKIAYIISL</sequence>
<name>A0A2I4CYZ9_AUSLI</name>
<dbReference type="InParanoid" id="A0A2I4CYZ9"/>
<dbReference type="Proteomes" id="UP000192220">
    <property type="component" value="Unplaced"/>
</dbReference>
<keyword evidence="1" id="KW-1185">Reference proteome</keyword>
<protein>
    <submittedName>
        <fullName evidence="2">Uncharacterized protein LOC106533466</fullName>
    </submittedName>
</protein>
<evidence type="ECO:0000313" key="2">
    <source>
        <dbReference type="RefSeq" id="XP_013885218.1"/>
    </source>
</evidence>
<proteinExistence type="predicted"/>
<organism evidence="1 2">
    <name type="scientific">Austrofundulus limnaeus</name>
    <name type="common">Annual killifish</name>
    <dbReference type="NCBI Taxonomy" id="52670"/>
    <lineage>
        <taxon>Eukaryota</taxon>
        <taxon>Metazoa</taxon>
        <taxon>Chordata</taxon>
        <taxon>Craniata</taxon>
        <taxon>Vertebrata</taxon>
        <taxon>Euteleostomi</taxon>
        <taxon>Actinopterygii</taxon>
        <taxon>Neopterygii</taxon>
        <taxon>Teleostei</taxon>
        <taxon>Neoteleostei</taxon>
        <taxon>Acanthomorphata</taxon>
        <taxon>Ovalentaria</taxon>
        <taxon>Atherinomorphae</taxon>
        <taxon>Cyprinodontiformes</taxon>
        <taxon>Rivulidae</taxon>
        <taxon>Austrofundulus</taxon>
    </lineage>
</organism>
<dbReference type="AlphaFoldDB" id="A0A2I4CYZ9"/>